<organism evidence="1">
    <name type="scientific">uncultured Caudovirales phage</name>
    <dbReference type="NCBI Taxonomy" id="2100421"/>
    <lineage>
        <taxon>Viruses</taxon>
        <taxon>Duplodnaviria</taxon>
        <taxon>Heunggongvirae</taxon>
        <taxon>Uroviricota</taxon>
        <taxon>Caudoviricetes</taxon>
        <taxon>Peduoviridae</taxon>
        <taxon>Maltschvirus</taxon>
        <taxon>Maltschvirus maltsch</taxon>
    </lineage>
</organism>
<dbReference type="EMBL" id="LR797049">
    <property type="protein sequence ID" value="CAB4183640.1"/>
    <property type="molecule type" value="Genomic_DNA"/>
</dbReference>
<name>A0A6J5QFZ8_9CAUD</name>
<reference evidence="1" key="1">
    <citation type="submission" date="2020-05" db="EMBL/GenBank/DDBJ databases">
        <authorList>
            <person name="Chiriac C."/>
            <person name="Salcher M."/>
            <person name="Ghai R."/>
            <person name="Kavagutti S V."/>
        </authorList>
    </citation>
    <scope>NUCLEOTIDE SEQUENCE</scope>
</reference>
<sequence length="97" mass="11190">MFKVGQKIVCVDSSNQTMSGYTPVIKDHIYTIRTFTPTQTILLVEIVNPPIHLADGFRESGYNQSRFRQIETQWVEELLERITEEVNIDETVELNCA</sequence>
<evidence type="ECO:0000313" key="1">
    <source>
        <dbReference type="EMBL" id="CAB4183640.1"/>
    </source>
</evidence>
<gene>
    <name evidence="1" type="ORF">UFOVP1106_32</name>
</gene>
<accession>A0A6J5QFZ8</accession>
<protein>
    <submittedName>
        <fullName evidence="1">Uncharacterized protein</fullName>
    </submittedName>
</protein>
<proteinExistence type="predicted"/>